<evidence type="ECO:0000313" key="10">
    <source>
        <dbReference type="Proteomes" id="UP000031668"/>
    </source>
</evidence>
<dbReference type="GO" id="GO:0006508">
    <property type="term" value="P:proteolysis"/>
    <property type="evidence" value="ECO:0007669"/>
    <property type="project" value="UniProtKB-KW"/>
</dbReference>
<evidence type="ECO:0000256" key="7">
    <source>
        <dbReference type="ARBA" id="ARBA00022918"/>
    </source>
</evidence>
<dbReference type="PANTHER" id="PTHR37984">
    <property type="entry name" value="PROTEIN CBG26694"/>
    <property type="match status" value="1"/>
</dbReference>
<dbReference type="OMA" id="LANDTWT"/>
<name>A0A0C2NEW2_THEKT</name>
<evidence type="ECO:0000256" key="2">
    <source>
        <dbReference type="ARBA" id="ARBA00022679"/>
    </source>
</evidence>
<dbReference type="GO" id="GO:0003964">
    <property type="term" value="F:RNA-directed DNA polymerase activity"/>
    <property type="evidence" value="ECO:0007669"/>
    <property type="project" value="UniProtKB-KW"/>
</dbReference>
<dbReference type="FunFam" id="3.10.10.10:FF:000007">
    <property type="entry name" value="Retrovirus-related Pol polyprotein from transposon 17.6-like Protein"/>
    <property type="match status" value="1"/>
</dbReference>
<dbReference type="SUPFAM" id="SSF53098">
    <property type="entry name" value="Ribonuclease H-like"/>
    <property type="match status" value="1"/>
</dbReference>
<proteinExistence type="predicted"/>
<evidence type="ECO:0000256" key="1">
    <source>
        <dbReference type="ARBA" id="ARBA00022670"/>
    </source>
</evidence>
<gene>
    <name evidence="9" type="ORF">RF11_15635</name>
</gene>
<evidence type="ECO:0000256" key="3">
    <source>
        <dbReference type="ARBA" id="ARBA00022695"/>
    </source>
</evidence>
<dbReference type="GO" id="GO:0004519">
    <property type="term" value="F:endonuclease activity"/>
    <property type="evidence" value="ECO:0007669"/>
    <property type="project" value="UniProtKB-KW"/>
</dbReference>
<dbReference type="PANTHER" id="PTHR37984:SF5">
    <property type="entry name" value="PROTEIN NYNRIN-LIKE"/>
    <property type="match status" value="1"/>
</dbReference>
<dbReference type="Gene3D" id="3.30.70.270">
    <property type="match status" value="3"/>
</dbReference>
<dbReference type="GO" id="GO:0003676">
    <property type="term" value="F:nucleic acid binding"/>
    <property type="evidence" value="ECO:0007669"/>
    <property type="project" value="InterPro"/>
</dbReference>
<dbReference type="EMBL" id="JWZT01001164">
    <property type="protein sequence ID" value="KII72557.1"/>
    <property type="molecule type" value="Genomic_DNA"/>
</dbReference>
<dbReference type="InterPro" id="IPR036397">
    <property type="entry name" value="RNaseH_sf"/>
</dbReference>
<organism evidence="9 10">
    <name type="scientific">Thelohanellus kitauei</name>
    <name type="common">Myxosporean</name>
    <dbReference type="NCBI Taxonomy" id="669202"/>
    <lineage>
        <taxon>Eukaryota</taxon>
        <taxon>Metazoa</taxon>
        <taxon>Cnidaria</taxon>
        <taxon>Myxozoa</taxon>
        <taxon>Myxosporea</taxon>
        <taxon>Bivalvulida</taxon>
        <taxon>Platysporina</taxon>
        <taxon>Myxobolidae</taxon>
        <taxon>Thelohanellus</taxon>
    </lineage>
</organism>
<dbReference type="SUPFAM" id="SSF56672">
    <property type="entry name" value="DNA/RNA polymerases"/>
    <property type="match status" value="1"/>
</dbReference>
<keyword evidence="1" id="KW-0645">Protease</keyword>
<dbReference type="InterPro" id="IPR050951">
    <property type="entry name" value="Retrovirus_Pol_polyprotein"/>
</dbReference>
<accession>A0A0C2NEW2</accession>
<dbReference type="InterPro" id="IPR012337">
    <property type="entry name" value="RNaseH-like_sf"/>
</dbReference>
<keyword evidence="6" id="KW-0378">Hydrolase</keyword>
<keyword evidence="2" id="KW-0808">Transferase</keyword>
<keyword evidence="10" id="KW-1185">Reference proteome</keyword>
<dbReference type="OrthoDB" id="6142245at2759"/>
<dbReference type="InterPro" id="IPR043128">
    <property type="entry name" value="Rev_trsase/Diguanyl_cyclase"/>
</dbReference>
<dbReference type="Gene3D" id="3.10.10.10">
    <property type="entry name" value="HIV Type 1 Reverse Transcriptase, subunit A, domain 1"/>
    <property type="match status" value="1"/>
</dbReference>
<dbReference type="CDD" id="cd01647">
    <property type="entry name" value="RT_LTR"/>
    <property type="match status" value="1"/>
</dbReference>
<sequence length="515" mass="58936">MLLSEMRAIAGGHATCFLFNELFLRKIPENKRSQLADEDFYDLKALGKKADAIWKNFTKDGYLILCNHQIPIREEDIPKTAVTTYFGLFEFHRMPFGLRNAAQTFQRLMDIMASDLDSLFCKLREYSLIVNVEKCVFGIETLDFLGHRISPHGVSLLPSKVENIQKFRLPTSIESLQTFTGMVNFYHRFIPNAAQIMQPLYNLIDRGSRSLEWKRPALKVLNEIKQRMANIALIVYRQRDALLSLTTYASAIALGGVVQHFHEGICLSFAIASVDEIIDKNCFRPLHLAKSKKGCFFMGKSLHKLPESEDLHSLTIVDRFTRCSKAIPVRDTTADNYANQLILYWISSFSVPSVISSDRGSQYTSKLWLCMSENLGNRHNFTTDTHPQSNVLVERLHRTLKASRRARLANDTWTDHLPWNENLNVCFAELVFGSQVSLPCNFSTTTPDDVYSDQVRSQIFGGRASSDCKKISLDRLKSIKRIYRATRKTQTFLKTDTTNINDVSHCRGDMWRPYA</sequence>
<feature type="domain" description="Integrase catalytic" evidence="8">
    <location>
        <begin position="289"/>
        <end position="455"/>
    </location>
</feature>
<dbReference type="Proteomes" id="UP000031668">
    <property type="component" value="Unassembled WGS sequence"/>
</dbReference>
<reference evidence="9 10" key="1">
    <citation type="journal article" date="2014" name="Genome Biol. Evol.">
        <title>The genome of the myxosporean Thelohanellus kitauei shows adaptations to nutrient acquisition within its fish host.</title>
        <authorList>
            <person name="Yang Y."/>
            <person name="Xiong J."/>
            <person name="Zhou Z."/>
            <person name="Huo F."/>
            <person name="Miao W."/>
            <person name="Ran C."/>
            <person name="Liu Y."/>
            <person name="Zhang J."/>
            <person name="Feng J."/>
            <person name="Wang M."/>
            <person name="Wang M."/>
            <person name="Wang L."/>
            <person name="Yao B."/>
        </authorList>
    </citation>
    <scope>NUCLEOTIDE SEQUENCE [LARGE SCALE GENOMIC DNA]</scope>
    <source>
        <strain evidence="9">Wuqing</strain>
    </source>
</reference>
<evidence type="ECO:0000256" key="6">
    <source>
        <dbReference type="ARBA" id="ARBA00022801"/>
    </source>
</evidence>
<protein>
    <recommendedName>
        <fullName evidence="8">Integrase catalytic domain-containing protein</fullName>
    </recommendedName>
</protein>
<dbReference type="GO" id="GO:0008233">
    <property type="term" value="F:peptidase activity"/>
    <property type="evidence" value="ECO:0007669"/>
    <property type="project" value="UniProtKB-KW"/>
</dbReference>
<dbReference type="AlphaFoldDB" id="A0A0C2NEW2"/>
<keyword evidence="3" id="KW-0548">Nucleotidyltransferase</keyword>
<dbReference type="InterPro" id="IPR001584">
    <property type="entry name" value="Integrase_cat-core"/>
</dbReference>
<dbReference type="GO" id="GO:0015074">
    <property type="term" value="P:DNA integration"/>
    <property type="evidence" value="ECO:0007669"/>
    <property type="project" value="InterPro"/>
</dbReference>
<keyword evidence="5" id="KW-0255">Endonuclease</keyword>
<comment type="caution">
    <text evidence="9">The sequence shown here is derived from an EMBL/GenBank/DDBJ whole genome shotgun (WGS) entry which is preliminary data.</text>
</comment>
<evidence type="ECO:0000256" key="5">
    <source>
        <dbReference type="ARBA" id="ARBA00022759"/>
    </source>
</evidence>
<evidence type="ECO:0000313" key="9">
    <source>
        <dbReference type="EMBL" id="KII72557.1"/>
    </source>
</evidence>
<evidence type="ECO:0000256" key="4">
    <source>
        <dbReference type="ARBA" id="ARBA00022722"/>
    </source>
</evidence>
<dbReference type="InterPro" id="IPR043502">
    <property type="entry name" value="DNA/RNA_pol_sf"/>
</dbReference>
<keyword evidence="7" id="KW-0695">RNA-directed DNA polymerase</keyword>
<dbReference type="Gene3D" id="3.30.420.10">
    <property type="entry name" value="Ribonuclease H-like superfamily/Ribonuclease H"/>
    <property type="match status" value="1"/>
</dbReference>
<keyword evidence="4" id="KW-0540">Nuclease</keyword>
<dbReference type="PROSITE" id="PS50994">
    <property type="entry name" value="INTEGRASE"/>
    <property type="match status" value="1"/>
</dbReference>
<evidence type="ECO:0000259" key="8">
    <source>
        <dbReference type="PROSITE" id="PS50994"/>
    </source>
</evidence>